<evidence type="ECO:0000313" key="2">
    <source>
        <dbReference type="EMBL" id="QSW98549.1"/>
    </source>
</evidence>
<feature type="transmembrane region" description="Helical" evidence="1">
    <location>
        <begin position="91"/>
        <end position="108"/>
    </location>
</feature>
<organism evidence="2 3">
    <name type="scientific">Haloterrigena alkaliphila</name>
    <dbReference type="NCBI Taxonomy" id="2816475"/>
    <lineage>
        <taxon>Archaea</taxon>
        <taxon>Methanobacteriati</taxon>
        <taxon>Methanobacteriota</taxon>
        <taxon>Stenosarchaea group</taxon>
        <taxon>Halobacteria</taxon>
        <taxon>Halobacteriales</taxon>
        <taxon>Natrialbaceae</taxon>
        <taxon>Haloterrigena</taxon>
    </lineage>
</organism>
<feature type="transmembrane region" description="Helical" evidence="1">
    <location>
        <begin position="12"/>
        <end position="35"/>
    </location>
</feature>
<accession>A0A8A2V959</accession>
<dbReference type="Proteomes" id="UP000663203">
    <property type="component" value="Chromosome"/>
</dbReference>
<name>A0A8A2V959_9EURY</name>
<dbReference type="KEGG" id="hakz:J0X25_14275"/>
<gene>
    <name evidence="2" type="ORF">J0X25_14275</name>
</gene>
<keyword evidence="3" id="KW-1185">Reference proteome</keyword>
<dbReference type="InterPro" id="IPR018719">
    <property type="entry name" value="DUF2243_membrane"/>
</dbReference>
<sequence length="166" mass="18041">MASRDSLRRRLLLAGGTAGFGMGAVVDTVIFHLTLQTHHLLSGYYDPYSLDGYRTNVMFDGLFLIATLTVAFVGLGLLWRLVNGTDRRFSTTYLVGSILVGAGVFNVFDGIVDHYVLDLHNVVHGTEAWNPHWVVVSVVMLALGVALLQTVDRAVHPATAAASRTE</sequence>
<keyword evidence="1" id="KW-0812">Transmembrane</keyword>
<dbReference type="RefSeq" id="WP_207288158.1">
    <property type="nucleotide sequence ID" value="NZ_CP071462.1"/>
</dbReference>
<dbReference type="AlphaFoldDB" id="A0A8A2V959"/>
<evidence type="ECO:0000313" key="3">
    <source>
        <dbReference type="Proteomes" id="UP000663203"/>
    </source>
</evidence>
<keyword evidence="1" id="KW-1133">Transmembrane helix</keyword>
<reference evidence="2 3" key="1">
    <citation type="submission" date="2021-03" db="EMBL/GenBank/DDBJ databases">
        <title>Haloterrigena longa sp. nov. and Haloterrigena limicola sp. nov., extremely halophilic archaea isolated from a salt lake.</title>
        <authorList>
            <person name="Henglin C."/>
        </authorList>
    </citation>
    <scope>NUCLEOTIDE SEQUENCE [LARGE SCALE GENOMIC DNA]</scope>
    <source>
        <strain evidence="2 3">KZCA68</strain>
    </source>
</reference>
<dbReference type="GeneID" id="63188494"/>
<dbReference type="Pfam" id="PF10002">
    <property type="entry name" value="DUF2243"/>
    <property type="match status" value="1"/>
</dbReference>
<evidence type="ECO:0000256" key="1">
    <source>
        <dbReference type="SAM" id="Phobius"/>
    </source>
</evidence>
<dbReference type="EMBL" id="CP071462">
    <property type="protein sequence ID" value="QSW98549.1"/>
    <property type="molecule type" value="Genomic_DNA"/>
</dbReference>
<protein>
    <submittedName>
        <fullName evidence="2">DUF2243 domain-containing protein</fullName>
    </submittedName>
</protein>
<keyword evidence="1" id="KW-0472">Membrane</keyword>
<feature type="transmembrane region" description="Helical" evidence="1">
    <location>
        <begin position="128"/>
        <end position="148"/>
    </location>
</feature>
<proteinExistence type="predicted"/>
<feature type="transmembrane region" description="Helical" evidence="1">
    <location>
        <begin position="55"/>
        <end position="79"/>
    </location>
</feature>